<proteinExistence type="predicted"/>
<accession>B3NYS2</accession>
<protein>
    <submittedName>
        <fullName evidence="1">GG24906</fullName>
    </submittedName>
</protein>
<gene>
    <name evidence="1" type="primary">Dere\GG24906</name>
    <name evidence="1" type="ORF">Dere_GG24906</name>
</gene>
<dbReference type="AlphaFoldDB" id="B3NYS2"/>
<dbReference type="EMBL" id="CH954181">
    <property type="protein sequence ID" value="EDV48185.1"/>
    <property type="molecule type" value="Genomic_DNA"/>
</dbReference>
<name>B3NYS2_DROER</name>
<evidence type="ECO:0000313" key="2">
    <source>
        <dbReference type="Proteomes" id="UP000008711"/>
    </source>
</evidence>
<dbReference type="HOGENOM" id="CLU_1919203_0_0_1"/>
<evidence type="ECO:0000313" key="1">
    <source>
        <dbReference type="EMBL" id="EDV48185.1"/>
    </source>
</evidence>
<reference evidence="1 2" key="2">
    <citation type="journal article" date="2008" name="Bioinformatics">
        <title>Assembly reconciliation.</title>
        <authorList>
            <person name="Zimin A.V."/>
            <person name="Smith D.R."/>
            <person name="Sutton G."/>
            <person name="Yorke J.A."/>
        </authorList>
    </citation>
    <scope>NUCLEOTIDE SEQUENCE [LARGE SCALE GENOMIC DNA]</scope>
    <source>
        <strain evidence="1 2">TSC#14021-0224.01</strain>
    </source>
</reference>
<keyword evidence="2" id="KW-1185">Reference proteome</keyword>
<dbReference type="Proteomes" id="UP000008711">
    <property type="component" value="Unassembled WGS sequence"/>
</dbReference>
<sequence>MWDCFAYPGHNRAVTLQGHAALSGEQSEGFQRCVADVSTALQLLLLPAEVCSELRLEPSLNLSLNQKAKLPEPRGELNETATLTVRCQLPWPKAEWAWSKPKERQQAGAQGCQVADKNAGILKPVLGQGRDQ</sequence>
<reference evidence="1 2" key="1">
    <citation type="journal article" date="2007" name="Nature">
        <title>Evolution of genes and genomes on the Drosophila phylogeny.</title>
        <authorList>
            <consortium name="Drosophila 12 Genomes Consortium"/>
            <person name="Clark A.G."/>
            <person name="Eisen M.B."/>
            <person name="Smith D.R."/>
            <person name="Bergman C.M."/>
            <person name="Oliver B."/>
            <person name="Markow T.A."/>
            <person name="Kaufman T.C."/>
            <person name="Kellis M."/>
            <person name="Gelbart W."/>
            <person name="Iyer V.N."/>
            <person name="Pollard D.A."/>
            <person name="Sackton T.B."/>
            <person name="Larracuente A.M."/>
            <person name="Singh N.D."/>
            <person name="Abad J.P."/>
            <person name="Abt D.N."/>
            <person name="Adryan B."/>
            <person name="Aguade M."/>
            <person name="Akashi H."/>
            <person name="Anderson W.W."/>
            <person name="Aquadro C.F."/>
            <person name="Ardell D.H."/>
            <person name="Arguello R."/>
            <person name="Artieri C.G."/>
            <person name="Barbash D.A."/>
            <person name="Barker D."/>
            <person name="Barsanti P."/>
            <person name="Batterham P."/>
            <person name="Batzoglou S."/>
            <person name="Begun D."/>
            <person name="Bhutkar A."/>
            <person name="Blanco E."/>
            <person name="Bosak S.A."/>
            <person name="Bradley R.K."/>
            <person name="Brand A.D."/>
            <person name="Brent M.R."/>
            <person name="Brooks A.N."/>
            <person name="Brown R.H."/>
            <person name="Butlin R.K."/>
            <person name="Caggese C."/>
            <person name="Calvi B.R."/>
            <person name="Bernardo de Carvalho A."/>
            <person name="Caspi A."/>
            <person name="Castrezana S."/>
            <person name="Celniker S.E."/>
            <person name="Chang J.L."/>
            <person name="Chapple C."/>
            <person name="Chatterji S."/>
            <person name="Chinwalla A."/>
            <person name="Civetta A."/>
            <person name="Clifton S.W."/>
            <person name="Comeron J.M."/>
            <person name="Costello J.C."/>
            <person name="Coyne J.A."/>
            <person name="Daub J."/>
            <person name="David R.G."/>
            <person name="Delcher A.L."/>
            <person name="Delehaunty K."/>
            <person name="Do C.B."/>
            <person name="Ebling H."/>
            <person name="Edwards K."/>
            <person name="Eickbush T."/>
            <person name="Evans J.D."/>
            <person name="Filipski A."/>
            <person name="Findeiss S."/>
            <person name="Freyhult E."/>
            <person name="Fulton L."/>
            <person name="Fulton R."/>
            <person name="Garcia A.C."/>
            <person name="Gardiner A."/>
            <person name="Garfield D.A."/>
            <person name="Garvin B.E."/>
            <person name="Gibson G."/>
            <person name="Gilbert D."/>
            <person name="Gnerre S."/>
            <person name="Godfrey J."/>
            <person name="Good R."/>
            <person name="Gotea V."/>
            <person name="Gravely B."/>
            <person name="Greenberg A.J."/>
            <person name="Griffiths-Jones S."/>
            <person name="Gross S."/>
            <person name="Guigo R."/>
            <person name="Gustafson E.A."/>
            <person name="Haerty W."/>
            <person name="Hahn M.W."/>
            <person name="Halligan D.L."/>
            <person name="Halpern A.L."/>
            <person name="Halter G.M."/>
            <person name="Han M.V."/>
            <person name="Heger A."/>
            <person name="Hillier L."/>
            <person name="Hinrichs A.S."/>
            <person name="Holmes I."/>
            <person name="Hoskins R.A."/>
            <person name="Hubisz M.J."/>
            <person name="Hultmark D."/>
            <person name="Huntley M.A."/>
            <person name="Jaffe D.B."/>
            <person name="Jagadeeshan S."/>
            <person name="Jeck W.R."/>
            <person name="Johnson J."/>
            <person name="Jones C.D."/>
            <person name="Jordan W.C."/>
            <person name="Karpen G.H."/>
            <person name="Kataoka E."/>
            <person name="Keightley P.D."/>
            <person name="Kheradpour P."/>
            <person name="Kirkness E.F."/>
            <person name="Koerich L.B."/>
            <person name="Kristiansen K."/>
            <person name="Kudrna D."/>
            <person name="Kulathinal R.J."/>
            <person name="Kumar S."/>
            <person name="Kwok R."/>
            <person name="Lander E."/>
            <person name="Langley C.H."/>
            <person name="Lapoint R."/>
            <person name="Lazzaro B.P."/>
            <person name="Lee S.J."/>
            <person name="Levesque L."/>
            <person name="Li R."/>
            <person name="Lin C.F."/>
            <person name="Lin M.F."/>
            <person name="Lindblad-Toh K."/>
            <person name="Llopart A."/>
            <person name="Long M."/>
            <person name="Low L."/>
            <person name="Lozovsky E."/>
            <person name="Lu J."/>
            <person name="Luo M."/>
            <person name="Machado C.A."/>
            <person name="Makalowski W."/>
            <person name="Marzo M."/>
            <person name="Matsuda M."/>
            <person name="Matzkin L."/>
            <person name="McAllister B."/>
            <person name="McBride C.S."/>
            <person name="McKernan B."/>
            <person name="McKernan K."/>
            <person name="Mendez-Lago M."/>
            <person name="Minx P."/>
            <person name="Mollenhauer M.U."/>
            <person name="Montooth K."/>
            <person name="Mount S.M."/>
            <person name="Mu X."/>
            <person name="Myers E."/>
            <person name="Negre B."/>
            <person name="Newfeld S."/>
            <person name="Nielsen R."/>
            <person name="Noor M.A."/>
            <person name="O'Grady P."/>
            <person name="Pachter L."/>
            <person name="Papaceit M."/>
            <person name="Parisi M.J."/>
            <person name="Parisi M."/>
            <person name="Parts L."/>
            <person name="Pedersen J.S."/>
            <person name="Pesole G."/>
            <person name="Phillippy A.M."/>
            <person name="Ponting C.P."/>
            <person name="Pop M."/>
            <person name="Porcelli D."/>
            <person name="Powell J.R."/>
            <person name="Prohaska S."/>
            <person name="Pruitt K."/>
            <person name="Puig M."/>
            <person name="Quesneville H."/>
            <person name="Ram K.R."/>
            <person name="Rand D."/>
            <person name="Rasmussen M.D."/>
            <person name="Reed L.K."/>
            <person name="Reenan R."/>
            <person name="Reily A."/>
            <person name="Remington K.A."/>
            <person name="Rieger T.T."/>
            <person name="Ritchie M.G."/>
            <person name="Robin C."/>
            <person name="Rogers Y.H."/>
            <person name="Rohde C."/>
            <person name="Rozas J."/>
            <person name="Rubenfield M.J."/>
            <person name="Ruiz A."/>
            <person name="Russo S."/>
            <person name="Salzberg S.L."/>
            <person name="Sanchez-Gracia A."/>
            <person name="Saranga D.J."/>
            <person name="Sato H."/>
            <person name="Schaeffer S.W."/>
            <person name="Schatz M.C."/>
            <person name="Schlenke T."/>
            <person name="Schwartz R."/>
            <person name="Segarra C."/>
            <person name="Singh R.S."/>
            <person name="Sirot L."/>
            <person name="Sirota M."/>
            <person name="Sisneros N.B."/>
            <person name="Smith C.D."/>
            <person name="Smith T.F."/>
            <person name="Spieth J."/>
            <person name="Stage D.E."/>
            <person name="Stark A."/>
            <person name="Stephan W."/>
            <person name="Strausberg R.L."/>
            <person name="Strempel S."/>
            <person name="Sturgill D."/>
            <person name="Sutton G."/>
            <person name="Sutton G.G."/>
            <person name="Tao W."/>
            <person name="Teichmann S."/>
            <person name="Tobari Y.N."/>
            <person name="Tomimura Y."/>
            <person name="Tsolas J.M."/>
            <person name="Valente V.L."/>
            <person name="Venter E."/>
            <person name="Venter J.C."/>
            <person name="Vicario S."/>
            <person name="Vieira F.G."/>
            <person name="Vilella A.J."/>
            <person name="Villasante A."/>
            <person name="Walenz B."/>
            <person name="Wang J."/>
            <person name="Wasserman M."/>
            <person name="Watts T."/>
            <person name="Wilson D."/>
            <person name="Wilson R.K."/>
            <person name="Wing R.A."/>
            <person name="Wolfner M.F."/>
            <person name="Wong A."/>
            <person name="Wong G.K."/>
            <person name="Wu C.I."/>
            <person name="Wu G."/>
            <person name="Yamamoto D."/>
            <person name="Yang H.P."/>
            <person name="Yang S.P."/>
            <person name="Yorke J.A."/>
            <person name="Yoshida K."/>
            <person name="Zdobnov E."/>
            <person name="Zhang P."/>
            <person name="Zhang Y."/>
            <person name="Zimin A.V."/>
            <person name="Baldwin J."/>
            <person name="Abdouelleil A."/>
            <person name="Abdulkadir J."/>
            <person name="Abebe A."/>
            <person name="Abera B."/>
            <person name="Abreu J."/>
            <person name="Acer S.C."/>
            <person name="Aftuck L."/>
            <person name="Alexander A."/>
            <person name="An P."/>
            <person name="Anderson E."/>
            <person name="Anderson S."/>
            <person name="Arachi H."/>
            <person name="Azer M."/>
            <person name="Bachantsang P."/>
            <person name="Barry A."/>
            <person name="Bayul T."/>
            <person name="Berlin A."/>
            <person name="Bessette D."/>
            <person name="Bloom T."/>
            <person name="Blye J."/>
            <person name="Boguslavskiy L."/>
            <person name="Bonnet C."/>
            <person name="Boukhgalter B."/>
            <person name="Bourzgui I."/>
            <person name="Brown A."/>
            <person name="Cahill P."/>
            <person name="Channer S."/>
            <person name="Cheshatsang Y."/>
            <person name="Chuda L."/>
            <person name="Citroen M."/>
            <person name="Collymore A."/>
            <person name="Cooke P."/>
            <person name="Costello M."/>
            <person name="D'Aco K."/>
            <person name="Daza R."/>
            <person name="De Haan G."/>
            <person name="DeGray S."/>
            <person name="DeMaso C."/>
            <person name="Dhargay N."/>
            <person name="Dooley K."/>
            <person name="Dooley E."/>
            <person name="Doricent M."/>
            <person name="Dorje P."/>
            <person name="Dorjee K."/>
            <person name="Dupes A."/>
            <person name="Elong R."/>
            <person name="Falk J."/>
            <person name="Farina A."/>
            <person name="Faro S."/>
            <person name="Ferguson D."/>
            <person name="Fisher S."/>
            <person name="Foley C.D."/>
            <person name="Franke A."/>
            <person name="Friedrich D."/>
            <person name="Gadbois L."/>
            <person name="Gearin G."/>
            <person name="Gearin C.R."/>
            <person name="Giannoukos G."/>
            <person name="Goode T."/>
            <person name="Graham J."/>
            <person name="Grandbois E."/>
            <person name="Grewal S."/>
            <person name="Gyaltsen K."/>
            <person name="Hafez N."/>
            <person name="Hagos B."/>
            <person name="Hall J."/>
            <person name="Henson C."/>
            <person name="Hollinger A."/>
            <person name="Honan T."/>
            <person name="Huard M.D."/>
            <person name="Hughes L."/>
            <person name="Hurhula B."/>
            <person name="Husby M.E."/>
            <person name="Kamat A."/>
            <person name="Kanga B."/>
            <person name="Kashin S."/>
            <person name="Khazanovich D."/>
            <person name="Kisner P."/>
            <person name="Lance K."/>
            <person name="Lara M."/>
            <person name="Lee W."/>
            <person name="Lennon N."/>
            <person name="Letendre F."/>
            <person name="LeVine R."/>
            <person name="Lipovsky A."/>
            <person name="Liu X."/>
            <person name="Liu J."/>
            <person name="Liu S."/>
            <person name="Lokyitsang T."/>
            <person name="Lokyitsang Y."/>
            <person name="Lubonja R."/>
            <person name="Lui A."/>
            <person name="MacDonald P."/>
            <person name="Magnisalis V."/>
            <person name="Maru K."/>
            <person name="Matthews C."/>
            <person name="McCusker W."/>
            <person name="McDonough S."/>
            <person name="Mehta T."/>
            <person name="Meldrim J."/>
            <person name="Meneus L."/>
            <person name="Mihai O."/>
            <person name="Mihalev A."/>
            <person name="Mihova T."/>
            <person name="Mittelman R."/>
            <person name="Mlenga V."/>
            <person name="Montmayeur A."/>
            <person name="Mulrain L."/>
            <person name="Navidi A."/>
            <person name="Naylor J."/>
            <person name="Negash T."/>
            <person name="Nguyen T."/>
            <person name="Nguyen N."/>
            <person name="Nicol R."/>
            <person name="Norbu C."/>
            <person name="Norbu N."/>
            <person name="Novod N."/>
            <person name="O'Neill B."/>
            <person name="Osman S."/>
            <person name="Markiewicz E."/>
            <person name="Oyono O.L."/>
            <person name="Patti C."/>
            <person name="Phunkhang P."/>
            <person name="Pierre F."/>
            <person name="Priest M."/>
            <person name="Raghuraman S."/>
            <person name="Rege F."/>
            <person name="Reyes R."/>
            <person name="Rise C."/>
            <person name="Rogov P."/>
            <person name="Ross K."/>
            <person name="Ryan E."/>
            <person name="Settipalli S."/>
            <person name="Shea T."/>
            <person name="Sherpa N."/>
            <person name="Shi L."/>
            <person name="Shih D."/>
            <person name="Sparrow T."/>
            <person name="Spaulding J."/>
            <person name="Stalker J."/>
            <person name="Stange-Thomann N."/>
            <person name="Stavropoulos S."/>
            <person name="Stone C."/>
            <person name="Strader C."/>
            <person name="Tesfaye S."/>
            <person name="Thomson T."/>
            <person name="Thoulutsang Y."/>
            <person name="Thoulutsang D."/>
            <person name="Topham K."/>
            <person name="Topping I."/>
            <person name="Tsamla T."/>
            <person name="Vassiliev H."/>
            <person name="Vo A."/>
            <person name="Wangchuk T."/>
            <person name="Wangdi T."/>
            <person name="Weiand M."/>
            <person name="Wilkinson J."/>
            <person name="Wilson A."/>
            <person name="Yadav S."/>
            <person name="Young G."/>
            <person name="Yu Q."/>
            <person name="Zembek L."/>
            <person name="Zhong D."/>
            <person name="Zimmer A."/>
            <person name="Zwirko Z."/>
            <person name="Jaffe D.B."/>
            <person name="Alvarez P."/>
            <person name="Brockman W."/>
            <person name="Butler J."/>
            <person name="Chin C."/>
            <person name="Gnerre S."/>
            <person name="Grabherr M."/>
            <person name="Kleber M."/>
            <person name="Mauceli E."/>
            <person name="MacCallum I."/>
        </authorList>
    </citation>
    <scope>NUCLEOTIDE SEQUENCE [LARGE SCALE GENOMIC DNA]</scope>
    <source>
        <strain evidence="1 2">TSC#14021-0224.01</strain>
    </source>
</reference>
<organism evidence="1 2">
    <name type="scientific">Drosophila erecta</name>
    <name type="common">Fruit fly</name>
    <dbReference type="NCBI Taxonomy" id="7220"/>
    <lineage>
        <taxon>Eukaryota</taxon>
        <taxon>Metazoa</taxon>
        <taxon>Ecdysozoa</taxon>
        <taxon>Arthropoda</taxon>
        <taxon>Hexapoda</taxon>
        <taxon>Insecta</taxon>
        <taxon>Pterygota</taxon>
        <taxon>Neoptera</taxon>
        <taxon>Endopterygota</taxon>
        <taxon>Diptera</taxon>
        <taxon>Brachycera</taxon>
        <taxon>Muscomorpha</taxon>
        <taxon>Ephydroidea</taxon>
        <taxon>Drosophilidae</taxon>
        <taxon>Drosophila</taxon>
        <taxon>Sophophora</taxon>
    </lineage>
</organism>